<dbReference type="InterPro" id="IPR016195">
    <property type="entry name" value="Pol/histidinol_Pase-like"/>
</dbReference>
<dbReference type="RefSeq" id="WP_166107715.1">
    <property type="nucleotide sequence ID" value="NZ_JAADJT010000013.1"/>
</dbReference>
<keyword evidence="1" id="KW-0732">Signal</keyword>
<dbReference type="Proteomes" id="UP000666369">
    <property type="component" value="Unassembled WGS sequence"/>
</dbReference>
<organism evidence="2 3">
    <name type="scientific">Duganella aceris</name>
    <dbReference type="NCBI Taxonomy" id="2703883"/>
    <lineage>
        <taxon>Bacteria</taxon>
        <taxon>Pseudomonadati</taxon>
        <taxon>Pseudomonadota</taxon>
        <taxon>Betaproteobacteria</taxon>
        <taxon>Burkholderiales</taxon>
        <taxon>Oxalobacteraceae</taxon>
        <taxon>Telluria group</taxon>
        <taxon>Duganella</taxon>
    </lineage>
</organism>
<keyword evidence="3" id="KW-1185">Reference proteome</keyword>
<dbReference type="PANTHER" id="PTHR42924:SF3">
    <property type="entry name" value="POLYMERASE_HISTIDINOL PHOSPHATASE N-TERMINAL DOMAIN-CONTAINING PROTEIN"/>
    <property type="match status" value="1"/>
</dbReference>
<dbReference type="Gene3D" id="3.20.20.140">
    <property type="entry name" value="Metal-dependent hydrolases"/>
    <property type="match status" value="1"/>
</dbReference>
<gene>
    <name evidence="2" type="ORF">GW587_25470</name>
</gene>
<accession>A0ABX0FT02</accession>
<reference evidence="3" key="1">
    <citation type="submission" date="2023-07" db="EMBL/GenBank/DDBJ databases">
        <title>Duganella aceri sp. nov., isolated from tree sap.</title>
        <authorList>
            <person name="Kim I.S."/>
        </authorList>
    </citation>
    <scope>NUCLEOTIDE SEQUENCE [LARGE SCALE GENOMIC DNA]</scope>
    <source>
        <strain evidence="3">SAP-35</strain>
    </source>
</reference>
<sequence length="490" mass="52087">MRAARSMLCALLLACAGSGCAAEAPDLVLRGTLTGADHQTYRRVPFTVPEGVERITIAFDYTGKEQRSVIDLGMLGPDGALLGWSGGNKRLFTISGVDATPSYLPIPTKPGQWALLLGVPNMRKEGRADYTAQVYFSRGLGATDEPEALRVPLRKGAAWYRGDLHSHTAHSDGSCDSHRGVSVPCPLFLTVQAAAARKLDFLAITEHNGVAHAHAMRELQPYFDQLLLMPARELTTFTGHANFFGSLAPLDFRIGAGDQADWNAVLNGAARLHGLVSINHPVRPSGELCMGCGWDNDGDMALVQAIEAVNGPDADSVWSGVPFWEKQLRRGLRMTAIGGSDDHRAGMGKDGGHIGSPTTVVHAVELSQTAILQGIRAGHVFVDVAGSPDRVLELEADSGGAHAMMGDALAAPAGAVVRFKVRVAHADGAVIALMLDGAAAGLLAERKVDGADVTRGFDWISDGKRHWLRAEVRDADGRLLLLGNPVYLNP</sequence>
<feature type="chain" id="PRO_5045656995" evidence="1">
    <location>
        <begin position="22"/>
        <end position="490"/>
    </location>
</feature>
<dbReference type="PANTHER" id="PTHR42924">
    <property type="entry name" value="EXONUCLEASE"/>
    <property type="match status" value="1"/>
</dbReference>
<dbReference type="SUPFAM" id="SSF89550">
    <property type="entry name" value="PHP domain-like"/>
    <property type="match status" value="1"/>
</dbReference>
<dbReference type="PROSITE" id="PS51257">
    <property type="entry name" value="PROKAR_LIPOPROTEIN"/>
    <property type="match status" value="1"/>
</dbReference>
<proteinExistence type="predicted"/>
<comment type="caution">
    <text evidence="2">The sequence shown here is derived from an EMBL/GenBank/DDBJ whole genome shotgun (WGS) entry which is preliminary data.</text>
</comment>
<dbReference type="NCBIfam" id="NF038032">
    <property type="entry name" value="CehA_McbA_metalo"/>
    <property type="match status" value="1"/>
</dbReference>
<dbReference type="EMBL" id="JAADJT010000013">
    <property type="protein sequence ID" value="NGZ87598.1"/>
    <property type="molecule type" value="Genomic_DNA"/>
</dbReference>
<evidence type="ECO:0000256" key="1">
    <source>
        <dbReference type="SAM" id="SignalP"/>
    </source>
</evidence>
<name>A0ABX0FT02_9BURK</name>
<feature type="signal peptide" evidence="1">
    <location>
        <begin position="1"/>
        <end position="21"/>
    </location>
</feature>
<evidence type="ECO:0000313" key="3">
    <source>
        <dbReference type="Proteomes" id="UP000666369"/>
    </source>
</evidence>
<dbReference type="InterPro" id="IPR052018">
    <property type="entry name" value="PHP_domain"/>
</dbReference>
<evidence type="ECO:0000313" key="2">
    <source>
        <dbReference type="EMBL" id="NGZ87598.1"/>
    </source>
</evidence>
<protein>
    <submittedName>
        <fullName evidence="2">CehA/McbA family metallohydrolase</fullName>
    </submittedName>
</protein>